<dbReference type="EMBL" id="SWJQ01000251">
    <property type="protein sequence ID" value="TRZ17772.1"/>
    <property type="molecule type" value="Genomic_DNA"/>
</dbReference>
<evidence type="ECO:0000256" key="1">
    <source>
        <dbReference type="SAM" id="MobiDB-lite"/>
    </source>
</evidence>
<feature type="compositionally biased region" description="Basic residues" evidence="1">
    <location>
        <begin position="119"/>
        <end position="165"/>
    </location>
</feature>
<name>A0A8K1GG20_9PASS</name>
<sequence length="165" mass="19930">MPGRWGGFGHHLCTAQVSMILYQHPGPLVCLEAENSVYCHPHMAAKGRVCDLVAIKPGLSLKASLQAERGIAKSDDRRGKKRKEEERRGKKRKEEERRGKKRKEEERRGKKRKEEERRGKKRKEEKRREKKRKEEKRREKKRKEEKRREKKRKEEKRREKKRKEG</sequence>
<feature type="region of interest" description="Disordered" evidence="1">
    <location>
        <begin position="64"/>
        <end position="165"/>
    </location>
</feature>
<evidence type="ECO:0000313" key="2">
    <source>
        <dbReference type="EMBL" id="TRZ17772.1"/>
    </source>
</evidence>
<organism evidence="2 3">
    <name type="scientific">Zosterops borbonicus</name>
    <dbReference type="NCBI Taxonomy" id="364589"/>
    <lineage>
        <taxon>Eukaryota</taxon>
        <taxon>Metazoa</taxon>
        <taxon>Chordata</taxon>
        <taxon>Craniata</taxon>
        <taxon>Vertebrata</taxon>
        <taxon>Euteleostomi</taxon>
        <taxon>Archelosauria</taxon>
        <taxon>Archosauria</taxon>
        <taxon>Dinosauria</taxon>
        <taxon>Saurischia</taxon>
        <taxon>Theropoda</taxon>
        <taxon>Coelurosauria</taxon>
        <taxon>Aves</taxon>
        <taxon>Neognathae</taxon>
        <taxon>Neoaves</taxon>
        <taxon>Telluraves</taxon>
        <taxon>Australaves</taxon>
        <taxon>Passeriformes</taxon>
        <taxon>Sylvioidea</taxon>
        <taxon>Zosteropidae</taxon>
        <taxon>Zosterops</taxon>
    </lineage>
</organism>
<proteinExistence type="predicted"/>
<reference evidence="2" key="1">
    <citation type="submission" date="2019-04" db="EMBL/GenBank/DDBJ databases">
        <title>Genome assembly of Zosterops borbonicus 15179.</title>
        <authorList>
            <person name="Leroy T."/>
            <person name="Anselmetti Y."/>
            <person name="Tilak M.-K."/>
            <person name="Nabholz B."/>
        </authorList>
    </citation>
    <scope>NUCLEOTIDE SEQUENCE</scope>
    <source>
        <strain evidence="2">HGM_15179</strain>
        <tissue evidence="2">Muscle</tissue>
    </source>
</reference>
<dbReference type="AlphaFoldDB" id="A0A8K1GG20"/>
<comment type="caution">
    <text evidence="2">The sequence shown here is derived from an EMBL/GenBank/DDBJ whole genome shotgun (WGS) entry which is preliminary data.</text>
</comment>
<dbReference type="Proteomes" id="UP000796761">
    <property type="component" value="Unassembled WGS sequence"/>
</dbReference>
<gene>
    <name evidence="2" type="ORF">HGM15179_009322</name>
</gene>
<evidence type="ECO:0000313" key="3">
    <source>
        <dbReference type="Proteomes" id="UP000796761"/>
    </source>
</evidence>
<protein>
    <submittedName>
        <fullName evidence="2">Uncharacterized protein</fullName>
    </submittedName>
</protein>
<feature type="compositionally biased region" description="Basic and acidic residues" evidence="1">
    <location>
        <begin position="70"/>
        <end position="118"/>
    </location>
</feature>
<accession>A0A8K1GG20</accession>
<keyword evidence="3" id="KW-1185">Reference proteome</keyword>